<dbReference type="Proteomes" id="UP000283841">
    <property type="component" value="Unassembled WGS sequence"/>
</dbReference>
<dbReference type="OrthoDB" id="9983919at2759"/>
<dbReference type="RefSeq" id="XP_028483149.1">
    <property type="nucleotide sequence ID" value="XM_028631074.1"/>
</dbReference>
<feature type="domain" description="Hemerythrin-like" evidence="1">
    <location>
        <begin position="44"/>
        <end position="156"/>
    </location>
</feature>
<reference evidence="2 3" key="1">
    <citation type="journal article" date="2018" name="Front. Microbiol.">
        <title>Genomic and genetic insights into a cosmopolitan fungus, Paecilomyces variotii (Eurotiales).</title>
        <authorList>
            <person name="Urquhart A.S."/>
            <person name="Mondo S.J."/>
            <person name="Makela M.R."/>
            <person name="Hane J.K."/>
            <person name="Wiebenga A."/>
            <person name="He G."/>
            <person name="Mihaltcheva S."/>
            <person name="Pangilinan J."/>
            <person name="Lipzen A."/>
            <person name="Barry K."/>
            <person name="de Vries R.P."/>
            <person name="Grigoriev I.V."/>
            <person name="Idnurm A."/>
        </authorList>
    </citation>
    <scope>NUCLEOTIDE SEQUENCE [LARGE SCALE GENOMIC DNA]</scope>
    <source>
        <strain evidence="2 3">CBS 101075</strain>
    </source>
</reference>
<dbReference type="GeneID" id="39600351"/>
<evidence type="ECO:0000259" key="1">
    <source>
        <dbReference type="Pfam" id="PF01814"/>
    </source>
</evidence>
<accession>A0A443HP12</accession>
<dbReference type="AlphaFoldDB" id="A0A443HP12"/>
<organism evidence="2 3">
    <name type="scientific">Byssochlamys spectabilis</name>
    <name type="common">Paecilomyces variotii</name>
    <dbReference type="NCBI Taxonomy" id="264951"/>
    <lineage>
        <taxon>Eukaryota</taxon>
        <taxon>Fungi</taxon>
        <taxon>Dikarya</taxon>
        <taxon>Ascomycota</taxon>
        <taxon>Pezizomycotina</taxon>
        <taxon>Eurotiomycetes</taxon>
        <taxon>Eurotiomycetidae</taxon>
        <taxon>Eurotiales</taxon>
        <taxon>Thermoascaceae</taxon>
        <taxon>Paecilomyces</taxon>
    </lineage>
</organism>
<evidence type="ECO:0000313" key="3">
    <source>
        <dbReference type="Proteomes" id="UP000283841"/>
    </source>
</evidence>
<proteinExistence type="predicted"/>
<dbReference type="EMBL" id="RCNU01000009">
    <property type="protein sequence ID" value="RWQ93504.1"/>
    <property type="molecule type" value="Genomic_DNA"/>
</dbReference>
<sequence length="231" mass="26287">MFSSSLLRTYISKQATKPVASCIANPTRSVRFFAAASENMTPRIMDTIKQDHRDLEAYYDKIINSTDPEEQTRFQNQFTWELARHSHGEELVVYPAFEKHLKDGHAMAEKDRGEHQTVKEELKKFQNLHVSDPAFIPTIKALMQDLAQHIKEEETHDLIKLEEALTAEESEGLSKQFGRMKALVPSRSHPSAPNKPPFETAVGLLMAPIDHIADFFRKFPDNTVSPNPSTK</sequence>
<comment type="caution">
    <text evidence="2">The sequence shown here is derived from an EMBL/GenBank/DDBJ whole genome shotgun (WGS) entry which is preliminary data.</text>
</comment>
<evidence type="ECO:0000313" key="2">
    <source>
        <dbReference type="EMBL" id="RWQ93504.1"/>
    </source>
</evidence>
<dbReference type="Pfam" id="PF01814">
    <property type="entry name" value="Hemerythrin"/>
    <property type="match status" value="1"/>
</dbReference>
<dbReference type="STRING" id="264951.A0A443HP12"/>
<dbReference type="Gene3D" id="1.20.120.520">
    <property type="entry name" value="nmb1532 protein domain like"/>
    <property type="match status" value="1"/>
</dbReference>
<dbReference type="PANTHER" id="PTHR35585:SF3">
    <property type="entry name" value="HEMERYTHRIN-LIKE DOMAIN-CONTAINING PROTEIN"/>
    <property type="match status" value="1"/>
</dbReference>
<keyword evidence="3" id="KW-1185">Reference proteome</keyword>
<dbReference type="PANTHER" id="PTHR35585">
    <property type="entry name" value="HHE DOMAIN PROTEIN (AFU_ORTHOLOGUE AFUA_4G00730)"/>
    <property type="match status" value="1"/>
</dbReference>
<dbReference type="VEuPathDB" id="FungiDB:C8Q69DRAFT_473838"/>
<name>A0A443HP12_BYSSP</name>
<protein>
    <recommendedName>
        <fullName evidence="1">Hemerythrin-like domain-containing protein</fullName>
    </recommendedName>
</protein>
<dbReference type="InterPro" id="IPR012312">
    <property type="entry name" value="Hemerythrin-like"/>
</dbReference>
<gene>
    <name evidence="2" type="ORF">C8Q69DRAFT_473838</name>
</gene>